<evidence type="ECO:0000256" key="1">
    <source>
        <dbReference type="SAM" id="SignalP"/>
    </source>
</evidence>
<name>A0A084Y0Q9_9PROT</name>
<accession>A0A084Y0Q9</accession>
<evidence type="ECO:0000313" key="2">
    <source>
        <dbReference type="EMBL" id="KFB68303.1"/>
    </source>
</evidence>
<keyword evidence="1" id="KW-0732">Signal</keyword>
<comment type="caution">
    <text evidence="2">The sequence shown here is derived from an EMBL/GenBank/DDBJ whole genome shotgun (WGS) entry which is preliminary data.</text>
</comment>
<dbReference type="STRING" id="1457154.CAPSK01_002156"/>
<proteinExistence type="predicted"/>
<evidence type="ECO:0000313" key="3">
    <source>
        <dbReference type="Proteomes" id="UP000019812"/>
    </source>
</evidence>
<organism evidence="2 3">
    <name type="scientific">Candidatus Accumulibacter vicinus</name>
    <dbReference type="NCBI Taxonomy" id="2954382"/>
    <lineage>
        <taxon>Bacteria</taxon>
        <taxon>Pseudomonadati</taxon>
        <taxon>Pseudomonadota</taxon>
        <taxon>Betaproteobacteria</taxon>
        <taxon>Candidatus Accumulibacter</taxon>
    </lineage>
</organism>
<feature type="chain" id="PRO_5001785633" description="Outer membrane protein assembly factor BamE" evidence="1">
    <location>
        <begin position="29"/>
        <end position="215"/>
    </location>
</feature>
<evidence type="ECO:0008006" key="4">
    <source>
        <dbReference type="Google" id="ProtNLM"/>
    </source>
</evidence>
<dbReference type="PROSITE" id="PS51257">
    <property type="entry name" value="PROKAR_LIPOPROTEIN"/>
    <property type="match status" value="1"/>
</dbReference>
<dbReference type="EMBL" id="JDSS02000021">
    <property type="protein sequence ID" value="KFB68303.1"/>
    <property type="molecule type" value="Genomic_DNA"/>
</dbReference>
<gene>
    <name evidence="2" type="ORF">CAPSK01_002156</name>
</gene>
<dbReference type="Proteomes" id="UP000019812">
    <property type="component" value="Unassembled WGS sequence"/>
</dbReference>
<sequence>MPNKALFRSFGRLTAAAFVVLLAGCAGGPVGTWPGDEQATQTEQTIPVRIGYACCNLHYSGDWISDSNYAQLSFIPVGTPITVKKIDRYRYRAYVDVAGKPMRMGLDYGRGQETTEQWINKVVVLDDPRTRLATFPPVIREAIWLGRVMRGMTREQVIMAAGYPQSDETPWLDVLYWRYWWASAGPYYVYWSRNREVTRIEGSPEILSQVTYRGE</sequence>
<reference evidence="2 3" key="1">
    <citation type="submission" date="2014-07" db="EMBL/GenBank/DDBJ databases">
        <title>Expanding our view of genomic diversity in Candidatus Accumulibacter clades.</title>
        <authorList>
            <person name="Skennerton C.T."/>
            <person name="Barr J.J."/>
            <person name="Slater F.R."/>
            <person name="Bond P.L."/>
            <person name="Tyson G.W."/>
        </authorList>
    </citation>
    <scope>NUCLEOTIDE SEQUENCE [LARGE SCALE GENOMIC DNA]</scope>
    <source>
        <strain evidence="3">SK-01</strain>
    </source>
</reference>
<feature type="signal peptide" evidence="1">
    <location>
        <begin position="1"/>
        <end position="28"/>
    </location>
</feature>
<protein>
    <recommendedName>
        <fullName evidence="4">Outer membrane protein assembly factor BamE</fullName>
    </recommendedName>
</protein>
<dbReference type="AlphaFoldDB" id="A0A084Y0Q9"/>
<dbReference type="RefSeq" id="WP_273703429.1">
    <property type="nucleotide sequence ID" value="NZ_JDSS02000021.1"/>
</dbReference>